<keyword evidence="4" id="KW-1185">Reference proteome</keyword>
<feature type="compositionally biased region" description="Pro residues" evidence="1">
    <location>
        <begin position="72"/>
        <end position="85"/>
    </location>
</feature>
<evidence type="ECO:0000256" key="1">
    <source>
        <dbReference type="SAM" id="MobiDB-lite"/>
    </source>
</evidence>
<evidence type="ECO:0000313" key="4">
    <source>
        <dbReference type="Proteomes" id="UP000292082"/>
    </source>
</evidence>
<sequence>MKPEGDQTPRVCPRCHNVAVVRVKSRMWFELFWIPLIPMKAGHLWVCTVCHWNVPLQQGWEPPLPYGGQNPLPGPPYTQMSPPPNAAAFGYQPQYPPQVDQSTKPH</sequence>
<gene>
    <name evidence="3" type="ORF">BD310DRAFT_943455</name>
    <name evidence="2" type="ORF">BD311DRAFT_654655</name>
</gene>
<organism evidence="2">
    <name type="scientific">Dichomitus squalens</name>
    <dbReference type="NCBI Taxonomy" id="114155"/>
    <lineage>
        <taxon>Eukaryota</taxon>
        <taxon>Fungi</taxon>
        <taxon>Dikarya</taxon>
        <taxon>Basidiomycota</taxon>
        <taxon>Agaricomycotina</taxon>
        <taxon>Agaricomycetes</taxon>
        <taxon>Polyporales</taxon>
        <taxon>Polyporaceae</taxon>
        <taxon>Dichomitus</taxon>
    </lineage>
</organism>
<accession>A0A4V2K1D5</accession>
<dbReference type="OrthoDB" id="5545479at2759"/>
<reference evidence="2 4" key="1">
    <citation type="submission" date="2019-01" db="EMBL/GenBank/DDBJ databases">
        <title>Draft genome sequences of three monokaryotic isolates of the white-rot basidiomycete fungus Dichomitus squalens.</title>
        <authorList>
            <consortium name="DOE Joint Genome Institute"/>
            <person name="Lopez S.C."/>
            <person name="Andreopoulos B."/>
            <person name="Pangilinan J."/>
            <person name="Lipzen A."/>
            <person name="Riley R."/>
            <person name="Ahrendt S."/>
            <person name="Ng V."/>
            <person name="Barry K."/>
            <person name="Daum C."/>
            <person name="Grigoriev I.V."/>
            <person name="Hilden K.S."/>
            <person name="Makela M.R."/>
            <person name="de Vries R.P."/>
        </authorList>
    </citation>
    <scope>NUCLEOTIDE SEQUENCE [LARGE SCALE GENOMIC DNA]</scope>
    <source>
        <strain evidence="3 4">CBS 464.89</strain>
        <strain evidence="2">OM18370.1</strain>
    </source>
</reference>
<protein>
    <recommendedName>
        <fullName evidence="5">Zinc-ribbon 15 domain-containing protein</fullName>
    </recommendedName>
</protein>
<dbReference type="Proteomes" id="UP000292082">
    <property type="component" value="Unassembled WGS sequence"/>
</dbReference>
<dbReference type="Proteomes" id="UP000292957">
    <property type="component" value="Unassembled WGS sequence"/>
</dbReference>
<evidence type="ECO:0000313" key="3">
    <source>
        <dbReference type="EMBL" id="TBU65962.1"/>
    </source>
</evidence>
<dbReference type="PANTHER" id="PTHR28139">
    <property type="entry name" value="UPF0768 PROTEIN YBL029C-A"/>
    <property type="match status" value="1"/>
</dbReference>
<name>A0A4V2K1D5_9APHY</name>
<proteinExistence type="predicted"/>
<dbReference type="STRING" id="114155.A0A4V2K1D5"/>
<evidence type="ECO:0000313" key="2">
    <source>
        <dbReference type="EMBL" id="TBU32373.1"/>
    </source>
</evidence>
<evidence type="ECO:0008006" key="5">
    <source>
        <dbReference type="Google" id="ProtNLM"/>
    </source>
</evidence>
<dbReference type="PANTHER" id="PTHR28139:SF1">
    <property type="entry name" value="UPF0768 PROTEIN YBL029C-A"/>
    <property type="match status" value="1"/>
</dbReference>
<dbReference type="EMBL" id="ML143395">
    <property type="protein sequence ID" value="TBU32373.1"/>
    <property type="molecule type" value="Genomic_DNA"/>
</dbReference>
<dbReference type="AlphaFoldDB" id="A0A4V2K1D5"/>
<dbReference type="EMBL" id="ML145084">
    <property type="protein sequence ID" value="TBU65962.1"/>
    <property type="molecule type" value="Genomic_DNA"/>
</dbReference>
<feature type="region of interest" description="Disordered" evidence="1">
    <location>
        <begin position="63"/>
        <end position="106"/>
    </location>
</feature>